<comment type="caution">
    <text evidence="1">The sequence shown here is derived from an EMBL/GenBank/DDBJ whole genome shotgun (WGS) entry which is preliminary data.</text>
</comment>
<protein>
    <submittedName>
        <fullName evidence="1">Uncharacterized protein</fullName>
    </submittedName>
</protein>
<dbReference type="EMBL" id="JBHSIU010000111">
    <property type="protein sequence ID" value="MFC5007060.1"/>
    <property type="molecule type" value="Genomic_DNA"/>
</dbReference>
<dbReference type="Proteomes" id="UP001595912">
    <property type="component" value="Unassembled WGS sequence"/>
</dbReference>
<reference evidence="2" key="1">
    <citation type="journal article" date="2019" name="Int. J. Syst. Evol. Microbiol.">
        <title>The Global Catalogue of Microorganisms (GCM) 10K type strain sequencing project: providing services to taxonomists for standard genome sequencing and annotation.</title>
        <authorList>
            <consortium name="The Broad Institute Genomics Platform"/>
            <consortium name="The Broad Institute Genome Sequencing Center for Infectious Disease"/>
            <person name="Wu L."/>
            <person name="Ma J."/>
        </authorList>
    </citation>
    <scope>NUCLEOTIDE SEQUENCE [LARGE SCALE GENOMIC DNA]</scope>
    <source>
        <strain evidence="2">CGMCC 4.7152</strain>
    </source>
</reference>
<organism evidence="1 2">
    <name type="scientific">Dactylosporangium cerinum</name>
    <dbReference type="NCBI Taxonomy" id="1434730"/>
    <lineage>
        <taxon>Bacteria</taxon>
        <taxon>Bacillati</taxon>
        <taxon>Actinomycetota</taxon>
        <taxon>Actinomycetes</taxon>
        <taxon>Micromonosporales</taxon>
        <taxon>Micromonosporaceae</taxon>
        <taxon>Dactylosporangium</taxon>
    </lineage>
</organism>
<keyword evidence="2" id="KW-1185">Reference proteome</keyword>
<gene>
    <name evidence="1" type="ORF">ACFPIJ_55800</name>
</gene>
<evidence type="ECO:0000313" key="1">
    <source>
        <dbReference type="EMBL" id="MFC5007060.1"/>
    </source>
</evidence>
<evidence type="ECO:0000313" key="2">
    <source>
        <dbReference type="Proteomes" id="UP001595912"/>
    </source>
</evidence>
<name>A0ABV9WHG1_9ACTN</name>
<proteinExistence type="predicted"/>
<accession>A0ABV9WHG1</accession>
<sequence length="227" mass="25763">MDHSTYVLTVVCLPRDTPTRESRDLTEHAIARLADATWERWTAAPAPHFTITTRLRRGKLLQPWQNSAAGGPVKLLALDAMRVEARNRFWHRWNVWSQVVAGTPTAQPFWMFHNRHLLNPHKYPLATAQEQYLAQPRITAMRTYNALPNKIMELQTGHLEAFQAGGNTYAHLGWLTALPGTAFVDVDGAFQSSSGDRLTERLQYLQDTNRHIDALRAGDYLVALLAR</sequence>
<dbReference type="RefSeq" id="WP_380127711.1">
    <property type="nucleotide sequence ID" value="NZ_JBHSIU010000111.1"/>
</dbReference>